<evidence type="ECO:0000313" key="3">
    <source>
        <dbReference type="Proteomes" id="UP001610563"/>
    </source>
</evidence>
<comment type="caution">
    <text evidence="2">The sequence shown here is derived from an EMBL/GenBank/DDBJ whole genome shotgun (WGS) entry which is preliminary data.</text>
</comment>
<organism evidence="2 3">
    <name type="scientific">Aspergillus keveii</name>
    <dbReference type="NCBI Taxonomy" id="714993"/>
    <lineage>
        <taxon>Eukaryota</taxon>
        <taxon>Fungi</taxon>
        <taxon>Dikarya</taxon>
        <taxon>Ascomycota</taxon>
        <taxon>Pezizomycotina</taxon>
        <taxon>Eurotiomycetes</taxon>
        <taxon>Eurotiomycetidae</taxon>
        <taxon>Eurotiales</taxon>
        <taxon>Aspergillaceae</taxon>
        <taxon>Aspergillus</taxon>
        <taxon>Aspergillus subgen. Nidulantes</taxon>
    </lineage>
</organism>
<proteinExistence type="predicted"/>
<keyword evidence="3" id="KW-1185">Reference proteome</keyword>
<name>A0ABR4GR81_9EURO</name>
<protein>
    <submittedName>
        <fullName evidence="2">Uncharacterized protein</fullName>
    </submittedName>
</protein>
<sequence>MQNARGQGISHATGDSKVPEGIQNKASKGVEESLPNKVCLAVFHRCISQGLSTNNAPKVHDTGSGTGRQTHALNEGEDSVFPKSVQKAVPESVEHKLPNKLHNTAEIVSARSLLLPGCPFVDFSEISAQGLSDEDVSREISNIIDAGAPFVCPLNKESLVDLSATEVIPVANCEMGRNIKILYSKDLHCPKQWINSFETLLPSALRHLGSLDLFRVLPKEIAPEVLMAYVGKSAHTDWTNVCIDKLATAHQVWNISSMVTQVIWNIMHTISLGLFFEHVQPAYQRDSFKGEDARRLLRVFRSLCGDFDLCSTCFISGRSCKHVADHTWAEMIPAAYAKTLPQPLGPPAVAAMDARQQTSERLYHICRDSHPAWKGKTLRLSECSHICNCRCCHFSEPYQGKDRPLRARIKPIDSRGRILGFVDNVFGQKRGKRASLVASNAEPQPALPARGWSGANPIEARSLTPEQSSRQLASSTQDPNISLPASSTDMRDKYVSRRCSAPSEEVVDNTGSPGAISAMERRLHTLRQYADDLTDLGLIKSRATIEERIFKLNAELEQLKRSKPEKLLRKFDRDFPDLADVAREEARRLGL</sequence>
<feature type="region of interest" description="Disordered" evidence="1">
    <location>
        <begin position="53"/>
        <end position="74"/>
    </location>
</feature>
<evidence type="ECO:0000313" key="2">
    <source>
        <dbReference type="EMBL" id="KAL2801000.1"/>
    </source>
</evidence>
<evidence type="ECO:0000256" key="1">
    <source>
        <dbReference type="SAM" id="MobiDB-lite"/>
    </source>
</evidence>
<feature type="compositionally biased region" description="Polar residues" evidence="1">
    <location>
        <begin position="464"/>
        <end position="488"/>
    </location>
</feature>
<dbReference type="Proteomes" id="UP001610563">
    <property type="component" value="Unassembled WGS sequence"/>
</dbReference>
<accession>A0ABR4GR81</accession>
<reference evidence="2 3" key="1">
    <citation type="submission" date="2024-07" db="EMBL/GenBank/DDBJ databases">
        <title>Section-level genome sequencing and comparative genomics of Aspergillus sections Usti and Cavernicolus.</title>
        <authorList>
            <consortium name="Lawrence Berkeley National Laboratory"/>
            <person name="Nybo J.L."/>
            <person name="Vesth T.C."/>
            <person name="Theobald S."/>
            <person name="Frisvad J.C."/>
            <person name="Larsen T.O."/>
            <person name="Kjaerboelling I."/>
            <person name="Rothschild-Mancinelli K."/>
            <person name="Lyhne E.K."/>
            <person name="Kogle M.E."/>
            <person name="Barry K."/>
            <person name="Clum A."/>
            <person name="Na H."/>
            <person name="Ledsgaard L."/>
            <person name="Lin J."/>
            <person name="Lipzen A."/>
            <person name="Kuo A."/>
            <person name="Riley R."/>
            <person name="Mondo S."/>
            <person name="Labutti K."/>
            <person name="Haridas S."/>
            <person name="Pangalinan J."/>
            <person name="Salamov A.A."/>
            <person name="Simmons B.A."/>
            <person name="Magnuson J.K."/>
            <person name="Chen J."/>
            <person name="Drula E."/>
            <person name="Henrissat B."/>
            <person name="Wiebenga A."/>
            <person name="Lubbers R.J."/>
            <person name="Gomes A.C."/>
            <person name="Makela M.R."/>
            <person name="Stajich J."/>
            <person name="Grigoriev I.V."/>
            <person name="Mortensen U.H."/>
            <person name="De Vries R.P."/>
            <person name="Baker S.E."/>
            <person name="Andersen M.R."/>
        </authorList>
    </citation>
    <scope>NUCLEOTIDE SEQUENCE [LARGE SCALE GENOMIC DNA]</scope>
    <source>
        <strain evidence="2 3">CBS 209.92</strain>
    </source>
</reference>
<feature type="region of interest" description="Disordered" evidence="1">
    <location>
        <begin position="436"/>
        <end position="492"/>
    </location>
</feature>
<feature type="region of interest" description="Disordered" evidence="1">
    <location>
        <begin position="1"/>
        <end position="21"/>
    </location>
</feature>
<dbReference type="EMBL" id="JBFTWV010000002">
    <property type="protein sequence ID" value="KAL2801000.1"/>
    <property type="molecule type" value="Genomic_DNA"/>
</dbReference>
<gene>
    <name evidence="2" type="ORF">BJX66DRAFT_348857</name>
</gene>